<dbReference type="SMART" id="SM00388">
    <property type="entry name" value="HisKA"/>
    <property type="match status" value="1"/>
</dbReference>
<dbReference type="SUPFAM" id="SSF55874">
    <property type="entry name" value="ATPase domain of HSP90 chaperone/DNA topoisomerase II/histidine kinase"/>
    <property type="match status" value="1"/>
</dbReference>
<evidence type="ECO:0000313" key="8">
    <source>
        <dbReference type="Proteomes" id="UP001221189"/>
    </source>
</evidence>
<dbReference type="InterPro" id="IPR000014">
    <property type="entry name" value="PAS"/>
</dbReference>
<reference evidence="7 8" key="1">
    <citation type="submission" date="2022-10" db="EMBL/GenBank/DDBJ databases">
        <title>Paucibacter sp. hw1 Genome sequencing.</title>
        <authorList>
            <person name="Park S."/>
        </authorList>
    </citation>
    <scope>NUCLEOTIDE SEQUENCE [LARGE SCALE GENOMIC DNA]</scope>
    <source>
        <strain evidence="8">hw1</strain>
    </source>
</reference>
<dbReference type="EC" id="2.7.13.3" evidence="2"/>
<evidence type="ECO:0000256" key="3">
    <source>
        <dbReference type="ARBA" id="ARBA00022553"/>
    </source>
</evidence>
<dbReference type="InterPro" id="IPR005467">
    <property type="entry name" value="His_kinase_dom"/>
</dbReference>
<dbReference type="SUPFAM" id="SSF47384">
    <property type="entry name" value="Homodimeric domain of signal transducing histidine kinase"/>
    <property type="match status" value="1"/>
</dbReference>
<dbReference type="PROSITE" id="PS50110">
    <property type="entry name" value="RESPONSE_REGULATORY"/>
    <property type="match status" value="1"/>
</dbReference>
<evidence type="ECO:0000256" key="2">
    <source>
        <dbReference type="ARBA" id="ARBA00012438"/>
    </source>
</evidence>
<keyword evidence="3 4" id="KW-0597">Phosphoprotein</keyword>
<comment type="catalytic activity">
    <reaction evidence="1">
        <text>ATP + protein L-histidine = ADP + protein N-phospho-L-histidine.</text>
        <dbReference type="EC" id="2.7.13.3"/>
    </reaction>
</comment>
<dbReference type="InterPro" id="IPR001789">
    <property type="entry name" value="Sig_transdc_resp-reg_receiver"/>
</dbReference>
<dbReference type="InterPro" id="IPR003594">
    <property type="entry name" value="HATPase_dom"/>
</dbReference>
<dbReference type="Gene3D" id="1.10.287.130">
    <property type="match status" value="1"/>
</dbReference>
<dbReference type="CDD" id="cd00082">
    <property type="entry name" value="HisKA"/>
    <property type="match status" value="1"/>
</dbReference>
<organism evidence="7 8">
    <name type="scientific">Roseateles albus</name>
    <dbReference type="NCBI Taxonomy" id="2987525"/>
    <lineage>
        <taxon>Bacteria</taxon>
        <taxon>Pseudomonadati</taxon>
        <taxon>Pseudomonadota</taxon>
        <taxon>Betaproteobacteria</taxon>
        <taxon>Burkholderiales</taxon>
        <taxon>Sphaerotilaceae</taxon>
        <taxon>Roseateles</taxon>
    </lineage>
</organism>
<dbReference type="SMART" id="SM00387">
    <property type="entry name" value="HATPase_c"/>
    <property type="match status" value="1"/>
</dbReference>
<evidence type="ECO:0000256" key="4">
    <source>
        <dbReference type="PROSITE-ProRule" id="PRU00169"/>
    </source>
</evidence>
<feature type="domain" description="Response regulatory" evidence="6">
    <location>
        <begin position="4"/>
        <end position="120"/>
    </location>
</feature>
<dbReference type="Gene3D" id="3.30.450.20">
    <property type="entry name" value="PAS domain"/>
    <property type="match status" value="1"/>
</dbReference>
<evidence type="ECO:0000256" key="1">
    <source>
        <dbReference type="ARBA" id="ARBA00000085"/>
    </source>
</evidence>
<dbReference type="Gene3D" id="3.30.565.10">
    <property type="entry name" value="Histidine kinase-like ATPase, C-terminal domain"/>
    <property type="match status" value="1"/>
</dbReference>
<dbReference type="PANTHER" id="PTHR43547:SF2">
    <property type="entry name" value="HYBRID SIGNAL TRANSDUCTION HISTIDINE KINASE C"/>
    <property type="match status" value="1"/>
</dbReference>
<dbReference type="InterPro" id="IPR036890">
    <property type="entry name" value="HATPase_C_sf"/>
</dbReference>
<dbReference type="Pfam" id="PF02518">
    <property type="entry name" value="HATPase_c"/>
    <property type="match status" value="1"/>
</dbReference>
<sequence>MSLEILVVDDILESRRSLADQVGALGHRVVEADSGHAALARLQQRLPDLVLLDLLMPEIDGFELTRRLRKLTGRHWLPVIATSGLQGEEHVIQALKFGADDYLSRPVNPQLLEAKLNHYAAVLALQSRLARRAQRERDILDNILDPVLTLDASGKIEECNRSALALWRQDGTPVRLGDSCLDVFGLPLAELLLRRECLLRRAGGMLVPFELGLSEWHELLQAGQQAHYTLVLHDLTEQRQIERMKDEFLATVSHELRTPLTSILGALGLLAGGAAGPLPAPALSLAQVAERNGKRLNGLIDDILDLTKLEGERLQLCLRAQPLYPLLREALSANQGYAERAGVRLLHGLPEQDDGPLLALDSERFLQVMANLLSNAIKHSPAGEAVRLSVTVDPQAVRISVRDRGPGIAPGFRARMFEKFSQAEGGDKRAQGGTGLGLYISRMLLERMGASISAEDSTDGGHGAVFSIDFPLVGADKHSPRLLPLLLHIDADLESRERLSRCLAGIARVDSAAHLGQATELIAQNSQIADAPYRLFIVSPQDQGSALDFCAKLRLHAAGRPVLLYGDSVDQSFCDEAGLPWLSPARSGPQELQEWVTRLLKSTPPKLVEQAKKSPNS</sequence>
<dbReference type="EMBL" id="JAQQXT010000009">
    <property type="protein sequence ID" value="MDC8772999.1"/>
    <property type="molecule type" value="Genomic_DNA"/>
</dbReference>
<dbReference type="PANTHER" id="PTHR43547">
    <property type="entry name" value="TWO-COMPONENT HISTIDINE KINASE"/>
    <property type="match status" value="1"/>
</dbReference>
<protein>
    <recommendedName>
        <fullName evidence="2">histidine kinase</fullName>
        <ecNumber evidence="2">2.7.13.3</ecNumber>
    </recommendedName>
</protein>
<evidence type="ECO:0000259" key="6">
    <source>
        <dbReference type="PROSITE" id="PS50110"/>
    </source>
</evidence>
<gene>
    <name evidence="7" type="ORF">PRZ03_15540</name>
</gene>
<proteinExistence type="predicted"/>
<dbReference type="InterPro" id="IPR035965">
    <property type="entry name" value="PAS-like_dom_sf"/>
</dbReference>
<evidence type="ECO:0000313" key="7">
    <source>
        <dbReference type="EMBL" id="MDC8772999.1"/>
    </source>
</evidence>
<comment type="caution">
    <text evidence="7">The sequence shown here is derived from an EMBL/GenBank/DDBJ whole genome shotgun (WGS) entry which is preliminary data.</text>
</comment>
<feature type="modified residue" description="4-aspartylphosphate" evidence="4">
    <location>
        <position position="53"/>
    </location>
</feature>
<dbReference type="SMART" id="SM00448">
    <property type="entry name" value="REC"/>
    <property type="match status" value="1"/>
</dbReference>
<dbReference type="Pfam" id="PF13188">
    <property type="entry name" value="PAS_8"/>
    <property type="match status" value="1"/>
</dbReference>
<dbReference type="PROSITE" id="PS50109">
    <property type="entry name" value="HIS_KIN"/>
    <property type="match status" value="1"/>
</dbReference>
<dbReference type="InterPro" id="IPR004358">
    <property type="entry name" value="Sig_transdc_His_kin-like_C"/>
</dbReference>
<dbReference type="Pfam" id="PF00072">
    <property type="entry name" value="Response_reg"/>
    <property type="match status" value="1"/>
</dbReference>
<dbReference type="InterPro" id="IPR003661">
    <property type="entry name" value="HisK_dim/P_dom"/>
</dbReference>
<dbReference type="InterPro" id="IPR011006">
    <property type="entry name" value="CheY-like_superfamily"/>
</dbReference>
<accession>A0ABT5KHI3</accession>
<feature type="domain" description="Histidine kinase" evidence="5">
    <location>
        <begin position="251"/>
        <end position="474"/>
    </location>
</feature>
<dbReference type="SUPFAM" id="SSF55785">
    <property type="entry name" value="PYP-like sensor domain (PAS domain)"/>
    <property type="match status" value="1"/>
</dbReference>
<dbReference type="Pfam" id="PF00512">
    <property type="entry name" value="HisKA"/>
    <property type="match status" value="1"/>
</dbReference>
<dbReference type="InterPro" id="IPR036097">
    <property type="entry name" value="HisK_dim/P_sf"/>
</dbReference>
<name>A0ABT5KHI3_9BURK</name>
<dbReference type="PRINTS" id="PR00344">
    <property type="entry name" value="BCTRLSENSOR"/>
</dbReference>
<evidence type="ECO:0000259" key="5">
    <source>
        <dbReference type="PROSITE" id="PS50109"/>
    </source>
</evidence>
<dbReference type="Gene3D" id="3.40.50.2300">
    <property type="match status" value="1"/>
</dbReference>
<dbReference type="SUPFAM" id="SSF52172">
    <property type="entry name" value="CheY-like"/>
    <property type="match status" value="1"/>
</dbReference>
<dbReference type="RefSeq" id="WP_273601174.1">
    <property type="nucleotide sequence ID" value="NZ_JAQQXT010000009.1"/>
</dbReference>
<keyword evidence="8" id="KW-1185">Reference proteome</keyword>
<dbReference type="Proteomes" id="UP001221189">
    <property type="component" value="Unassembled WGS sequence"/>
</dbReference>